<name>A0A8J7DNP4_9CYAN</name>
<keyword evidence="2" id="KW-0812">Transmembrane</keyword>
<dbReference type="Pfam" id="PF07444">
    <property type="entry name" value="Ycf66_N"/>
    <property type="match status" value="1"/>
</dbReference>
<dbReference type="RefSeq" id="WP_194028050.1">
    <property type="nucleotide sequence ID" value="NZ_JADEWZ010000004.1"/>
</dbReference>
<feature type="compositionally biased region" description="Basic and acidic residues" evidence="1">
    <location>
        <begin position="320"/>
        <end position="336"/>
    </location>
</feature>
<feature type="compositionally biased region" description="Basic and acidic residues" evidence="1">
    <location>
        <begin position="112"/>
        <end position="163"/>
    </location>
</feature>
<keyword evidence="2" id="KW-1133">Transmembrane helix</keyword>
<feature type="transmembrane region" description="Helical" evidence="2">
    <location>
        <begin position="63"/>
        <end position="84"/>
    </location>
</feature>
<dbReference type="EMBL" id="JADEWZ010000004">
    <property type="protein sequence ID" value="MBE9114954.1"/>
    <property type="molecule type" value="Genomic_DNA"/>
</dbReference>
<feature type="compositionally biased region" description="Acidic residues" evidence="1">
    <location>
        <begin position="264"/>
        <end position="273"/>
    </location>
</feature>
<feature type="region of interest" description="Disordered" evidence="1">
    <location>
        <begin position="110"/>
        <end position="343"/>
    </location>
</feature>
<feature type="transmembrane region" description="Helical" evidence="2">
    <location>
        <begin position="6"/>
        <end position="26"/>
    </location>
</feature>
<feature type="compositionally biased region" description="Acidic residues" evidence="1">
    <location>
        <begin position="296"/>
        <end position="309"/>
    </location>
</feature>
<keyword evidence="2" id="KW-0472">Membrane</keyword>
<evidence type="ECO:0000256" key="2">
    <source>
        <dbReference type="SAM" id="Phobius"/>
    </source>
</evidence>
<evidence type="ECO:0000256" key="1">
    <source>
        <dbReference type="SAM" id="MobiDB-lite"/>
    </source>
</evidence>
<proteinExistence type="predicted"/>
<feature type="transmembrane region" description="Helical" evidence="2">
    <location>
        <begin position="38"/>
        <end position="57"/>
    </location>
</feature>
<comment type="caution">
    <text evidence="3">The sequence shown here is derived from an EMBL/GenBank/DDBJ whole genome shotgun (WGS) entry which is preliminary data.</text>
</comment>
<dbReference type="AlphaFoldDB" id="A0A8J7DNP4"/>
<gene>
    <name evidence="3" type="ORF">IQ249_03485</name>
</gene>
<dbReference type="Proteomes" id="UP000654482">
    <property type="component" value="Unassembled WGS sequence"/>
</dbReference>
<accession>A0A8J7DNP4</accession>
<keyword evidence="4" id="KW-1185">Reference proteome</keyword>
<reference evidence="3" key="1">
    <citation type="submission" date="2020-10" db="EMBL/GenBank/DDBJ databases">
        <authorList>
            <person name="Castelo-Branco R."/>
            <person name="Eusebio N."/>
            <person name="Adriana R."/>
            <person name="Vieira A."/>
            <person name="Brugerolle De Fraissinette N."/>
            <person name="Rezende De Castro R."/>
            <person name="Schneider M.P."/>
            <person name="Vasconcelos V."/>
            <person name="Leao P.N."/>
        </authorList>
    </citation>
    <scope>NUCLEOTIDE SEQUENCE</scope>
    <source>
        <strain evidence="3">LEGE 07157</strain>
    </source>
</reference>
<dbReference type="InterPro" id="IPR010004">
    <property type="entry name" value="Uncharacterised_Ycf66"/>
</dbReference>
<evidence type="ECO:0000313" key="4">
    <source>
        <dbReference type="Proteomes" id="UP000654482"/>
    </source>
</evidence>
<evidence type="ECO:0000313" key="3">
    <source>
        <dbReference type="EMBL" id="MBE9114954.1"/>
    </source>
</evidence>
<sequence length="343" mass="39354">MVNFGLNSASILGIFLAVAGASLYFMRSIRPELSRDHDIFFAAVGLVCGCILLWSGWRLDPILQLSQFLLTGSAIFFAFEAIRLRGIATEQARRNTPIVDDDRPVSTVYRNAELDDRGDLSGEARYDPRRLEGARDPRDRRKPEYEAEARRSPKTRTRPERSGSTEPPRTRRSRPATPSPERYSERYSSSYDDYSEPTESPESYEDPSYPSTSSRSRRPRPDDSAAETPSRPRRRRASSPSSTRSAMPREEIEATPVDYVDYQPSDDSDEGSNFDEPSLSDTRYGDRELDRYGSSYEDDDEYPYEEPETDTYSSSYGSSDEDRYDDRYDDRDETRRTQGNFDY</sequence>
<protein>
    <submittedName>
        <fullName evidence="3">Ycf66 family protein</fullName>
    </submittedName>
</protein>
<feature type="compositionally biased region" description="Low complexity" evidence="1">
    <location>
        <begin position="175"/>
        <end position="214"/>
    </location>
</feature>
<organism evidence="3 4">
    <name type="scientific">Lusitaniella coriacea LEGE 07157</name>
    <dbReference type="NCBI Taxonomy" id="945747"/>
    <lineage>
        <taxon>Bacteria</taxon>
        <taxon>Bacillati</taxon>
        <taxon>Cyanobacteriota</taxon>
        <taxon>Cyanophyceae</taxon>
        <taxon>Spirulinales</taxon>
        <taxon>Lusitaniellaceae</taxon>
        <taxon>Lusitaniella</taxon>
    </lineage>
</organism>